<name>A0A1B8GDC1_9PEZI</name>
<dbReference type="AlphaFoldDB" id="A0A1B8GDC1"/>
<reference evidence="3" key="2">
    <citation type="journal article" date="2018" name="Nat. Commun.">
        <title>Extreme sensitivity to ultraviolet light in the fungal pathogen causing white-nose syndrome of bats.</title>
        <authorList>
            <person name="Palmer J.M."/>
            <person name="Drees K.P."/>
            <person name="Foster J.T."/>
            <person name="Lindner D.L."/>
        </authorList>
    </citation>
    <scope>NUCLEOTIDE SEQUENCE [LARGE SCALE GENOMIC DNA]</scope>
    <source>
        <strain evidence="3">UAMH 10579</strain>
    </source>
</reference>
<sequence>MASLSALPHELLLQVSKQLELIDKVRLSATCKQYRTQFIPEIFKTIYFSNSTASARSAHAAVKAHGDHTSRIEFTGHSDSGDLLTAMSLPHSASYLLEGHFTPNLHTVRLRFDFDFDDGEYWESNMNGGGSIDLFEEIETEDFVREEEEAWEWRALMRETWQSLSAADYVRELILDDFIPKWTSTFDTEMFRQFLSQLESATFNILGMDNGAGWMTNTQDGYTEFLRNLDTSFLHHMSGLKHLHINAGDPLGLDGYRYVALALKPDDLPVLQTLKLENCFVGPELVWFVHSHAQVLRSLDVKECFSAGDGGGMADNPLYWAQFFDFIYEAKPALTEFVAGGDEVFLAYDDEPDTKKVRDVRRKLKDNPGLKLFGYGYLSDKYGSLHYNVEENVRQFIDGADQRAYDRLMGLVKENAAQMGNEHGHTA</sequence>
<feature type="domain" description="F-box" evidence="1">
    <location>
        <begin position="1"/>
        <end position="46"/>
    </location>
</feature>
<protein>
    <recommendedName>
        <fullName evidence="1">F-box domain-containing protein</fullName>
    </recommendedName>
</protein>
<evidence type="ECO:0000313" key="3">
    <source>
        <dbReference type="Proteomes" id="UP000091956"/>
    </source>
</evidence>
<gene>
    <name evidence="2" type="ORF">VE01_08504</name>
</gene>
<organism evidence="2 3">
    <name type="scientific">Pseudogymnoascus verrucosus</name>
    <dbReference type="NCBI Taxonomy" id="342668"/>
    <lineage>
        <taxon>Eukaryota</taxon>
        <taxon>Fungi</taxon>
        <taxon>Dikarya</taxon>
        <taxon>Ascomycota</taxon>
        <taxon>Pezizomycotina</taxon>
        <taxon>Leotiomycetes</taxon>
        <taxon>Thelebolales</taxon>
        <taxon>Thelebolaceae</taxon>
        <taxon>Pseudogymnoascus</taxon>
    </lineage>
</organism>
<dbReference type="SUPFAM" id="SSF81383">
    <property type="entry name" value="F-box domain"/>
    <property type="match status" value="1"/>
</dbReference>
<dbReference type="PROSITE" id="PS50181">
    <property type="entry name" value="FBOX"/>
    <property type="match status" value="1"/>
</dbReference>
<accession>A0A1B8GDC1</accession>
<keyword evidence="3" id="KW-1185">Reference proteome</keyword>
<dbReference type="EMBL" id="KV460249">
    <property type="protein sequence ID" value="OBT93828.2"/>
    <property type="molecule type" value="Genomic_DNA"/>
</dbReference>
<dbReference type="GeneID" id="28841890"/>
<dbReference type="Proteomes" id="UP000091956">
    <property type="component" value="Unassembled WGS sequence"/>
</dbReference>
<evidence type="ECO:0000313" key="2">
    <source>
        <dbReference type="EMBL" id="OBT93828.2"/>
    </source>
</evidence>
<dbReference type="InterPro" id="IPR036047">
    <property type="entry name" value="F-box-like_dom_sf"/>
</dbReference>
<dbReference type="RefSeq" id="XP_018127561.2">
    <property type="nucleotide sequence ID" value="XM_018277925.2"/>
</dbReference>
<dbReference type="Pfam" id="PF00646">
    <property type="entry name" value="F-box"/>
    <property type="match status" value="1"/>
</dbReference>
<dbReference type="CDD" id="cd09917">
    <property type="entry name" value="F-box_SF"/>
    <property type="match status" value="1"/>
</dbReference>
<evidence type="ECO:0000259" key="1">
    <source>
        <dbReference type="PROSITE" id="PS50181"/>
    </source>
</evidence>
<proteinExistence type="predicted"/>
<dbReference type="InterPro" id="IPR001810">
    <property type="entry name" value="F-box_dom"/>
</dbReference>
<reference evidence="2 3" key="1">
    <citation type="submission" date="2016-03" db="EMBL/GenBank/DDBJ databases">
        <title>Comparative genomics of Pseudogymnoascus destructans, the fungus causing white-nose syndrome of bats.</title>
        <authorList>
            <person name="Palmer J.M."/>
            <person name="Drees K.P."/>
            <person name="Foster J.T."/>
            <person name="Lindner D.L."/>
        </authorList>
    </citation>
    <scope>NUCLEOTIDE SEQUENCE [LARGE SCALE GENOMIC DNA]</scope>
    <source>
        <strain evidence="2 3">UAMH 10579</strain>
    </source>
</reference>